<keyword evidence="1" id="KW-0732">Signal</keyword>
<keyword evidence="3" id="KW-1185">Reference proteome</keyword>
<dbReference type="AlphaFoldDB" id="A0A9N8HZE9"/>
<organism evidence="2 3">
    <name type="scientific">Seminavis robusta</name>
    <dbReference type="NCBI Taxonomy" id="568900"/>
    <lineage>
        <taxon>Eukaryota</taxon>
        <taxon>Sar</taxon>
        <taxon>Stramenopiles</taxon>
        <taxon>Ochrophyta</taxon>
        <taxon>Bacillariophyta</taxon>
        <taxon>Bacillariophyceae</taxon>
        <taxon>Bacillariophycidae</taxon>
        <taxon>Naviculales</taxon>
        <taxon>Naviculaceae</taxon>
        <taxon>Seminavis</taxon>
    </lineage>
</organism>
<proteinExistence type="predicted"/>
<evidence type="ECO:0000313" key="2">
    <source>
        <dbReference type="EMBL" id="CAB9531461.1"/>
    </source>
</evidence>
<dbReference type="EMBL" id="CAICTM010003565">
    <property type="protein sequence ID" value="CAB9531461.1"/>
    <property type="molecule type" value="Genomic_DNA"/>
</dbReference>
<comment type="caution">
    <text evidence="2">The sequence shown here is derived from an EMBL/GenBank/DDBJ whole genome shotgun (WGS) entry which is preliminary data.</text>
</comment>
<evidence type="ECO:0008006" key="4">
    <source>
        <dbReference type="Google" id="ProtNLM"/>
    </source>
</evidence>
<reference evidence="2" key="1">
    <citation type="submission" date="2020-06" db="EMBL/GenBank/DDBJ databases">
        <authorList>
            <consortium name="Plant Systems Biology data submission"/>
        </authorList>
    </citation>
    <scope>NUCLEOTIDE SEQUENCE</scope>
    <source>
        <strain evidence="2">D6</strain>
    </source>
</reference>
<feature type="non-terminal residue" evidence="2">
    <location>
        <position position="65"/>
    </location>
</feature>
<feature type="chain" id="PRO_5040403391" description="Secreted protein" evidence="1">
    <location>
        <begin position="23"/>
        <end position="65"/>
    </location>
</feature>
<dbReference type="Proteomes" id="UP001153069">
    <property type="component" value="Unassembled WGS sequence"/>
</dbReference>
<sequence length="65" mass="7077">MLLPTLMMWILTLEFLFLVALAISTEDAAGGAGSASSGKTTFQTQLIFTHRLDLAVEVYEQGLPF</sequence>
<protein>
    <recommendedName>
        <fullName evidence="4">Secreted protein</fullName>
    </recommendedName>
</protein>
<evidence type="ECO:0000256" key="1">
    <source>
        <dbReference type="SAM" id="SignalP"/>
    </source>
</evidence>
<evidence type="ECO:0000313" key="3">
    <source>
        <dbReference type="Proteomes" id="UP001153069"/>
    </source>
</evidence>
<accession>A0A9N8HZE9</accession>
<feature type="signal peptide" evidence="1">
    <location>
        <begin position="1"/>
        <end position="22"/>
    </location>
</feature>
<gene>
    <name evidence="2" type="ORF">SEMRO_3567_G349230.1</name>
</gene>
<name>A0A9N8HZE9_9STRA</name>